<evidence type="ECO:0000313" key="11">
    <source>
        <dbReference type="EMBL" id="MBW7455202.1"/>
    </source>
</evidence>
<sequence length="213" mass="24337">MQETEPGSIGSRKRSHSTSRNKAQSGKPDKPEKPSREHTSWGKELWDWARTLIVAVAVVLLFHFFVFNLSTVEGHSMEPTLYEKEWLFVNKYSYRFGSPHLGDVIILKDPSAGTDKKEFLVKRIVGVPGDKIEIRSGQLYRNGELVVERFTDTAIEDIDYGPFVVENDRYFVMGDNRHARASRDSRSFGTVPASMIRGRADYILWPITKLNTL</sequence>
<keyword evidence="7" id="KW-1133">Transmembrane helix</keyword>
<dbReference type="InterPro" id="IPR000223">
    <property type="entry name" value="Pept_S26A_signal_pept_1"/>
</dbReference>
<evidence type="ECO:0000256" key="7">
    <source>
        <dbReference type="RuleBase" id="RU003993"/>
    </source>
</evidence>
<keyword evidence="7" id="KW-0812">Transmembrane</keyword>
<protein>
    <recommendedName>
        <fullName evidence="4 7">Signal peptidase I</fullName>
        <ecNumber evidence="4 7">3.4.21.89</ecNumber>
    </recommendedName>
</protein>
<reference evidence="11 12" key="1">
    <citation type="submission" date="2021-07" db="EMBL/GenBank/DDBJ databases">
        <title>Paenibacillus radiodurans sp. nov., isolated from the southeastern edge of Tengger Desert.</title>
        <authorList>
            <person name="Zhang G."/>
        </authorList>
    </citation>
    <scope>NUCLEOTIDE SEQUENCE [LARGE SCALE GENOMIC DNA]</scope>
    <source>
        <strain evidence="11 12">CCM 7311</strain>
    </source>
</reference>
<dbReference type="GO" id="GO:0009003">
    <property type="term" value="F:signal peptidase activity"/>
    <property type="evidence" value="ECO:0007669"/>
    <property type="project" value="UniProtKB-EC"/>
</dbReference>
<comment type="caution">
    <text evidence="11">The sequence shown here is derived from an EMBL/GenBank/DDBJ whole genome shotgun (WGS) entry which is preliminary data.</text>
</comment>
<dbReference type="InterPro" id="IPR019756">
    <property type="entry name" value="Pept_S26A_signal_pept_1_Ser-AS"/>
</dbReference>
<evidence type="ECO:0000256" key="4">
    <source>
        <dbReference type="ARBA" id="ARBA00013208"/>
    </source>
</evidence>
<keyword evidence="7" id="KW-0472">Membrane</keyword>
<dbReference type="InterPro" id="IPR036286">
    <property type="entry name" value="LexA/Signal_pep-like_sf"/>
</dbReference>
<dbReference type="InterPro" id="IPR019757">
    <property type="entry name" value="Pept_S26A_signal_pept_1_Lys-AS"/>
</dbReference>
<keyword evidence="5 7" id="KW-0645">Protease</keyword>
<accession>A0ABS7C2S8</accession>
<evidence type="ECO:0000256" key="6">
    <source>
        <dbReference type="ARBA" id="ARBA00022801"/>
    </source>
</evidence>
<organism evidence="11 12">
    <name type="scientific">Paenibacillus sepulcri</name>
    <dbReference type="NCBI Taxonomy" id="359917"/>
    <lineage>
        <taxon>Bacteria</taxon>
        <taxon>Bacillati</taxon>
        <taxon>Bacillota</taxon>
        <taxon>Bacilli</taxon>
        <taxon>Bacillales</taxon>
        <taxon>Paenibacillaceae</taxon>
        <taxon>Paenibacillus</taxon>
    </lineage>
</organism>
<dbReference type="Proteomes" id="UP001519887">
    <property type="component" value="Unassembled WGS sequence"/>
</dbReference>
<dbReference type="Gene3D" id="2.10.109.10">
    <property type="entry name" value="Umud Fragment, subunit A"/>
    <property type="match status" value="1"/>
</dbReference>
<feature type="region of interest" description="Disordered" evidence="9">
    <location>
        <begin position="1"/>
        <end position="38"/>
    </location>
</feature>
<feature type="domain" description="Peptidase S26" evidence="10">
    <location>
        <begin position="46"/>
        <end position="205"/>
    </location>
</feature>
<dbReference type="PROSITE" id="PS00760">
    <property type="entry name" value="SPASE_I_2"/>
    <property type="match status" value="1"/>
</dbReference>
<dbReference type="EC" id="3.4.21.89" evidence="4 7"/>
<name>A0ABS7C2S8_9BACL</name>
<dbReference type="InterPro" id="IPR019533">
    <property type="entry name" value="Peptidase_S26"/>
</dbReference>
<evidence type="ECO:0000256" key="5">
    <source>
        <dbReference type="ARBA" id="ARBA00022670"/>
    </source>
</evidence>
<dbReference type="SUPFAM" id="SSF51306">
    <property type="entry name" value="LexA/Signal peptidase"/>
    <property type="match status" value="1"/>
</dbReference>
<comment type="similarity">
    <text evidence="3 8">Belongs to the peptidase S26 family.</text>
</comment>
<comment type="catalytic activity">
    <reaction evidence="1 7">
        <text>Cleavage of hydrophobic, N-terminal signal or leader sequences from secreted and periplasmic proteins.</text>
        <dbReference type="EC" id="3.4.21.89"/>
    </reaction>
</comment>
<feature type="compositionally biased region" description="Basic and acidic residues" evidence="9">
    <location>
        <begin position="27"/>
        <end position="38"/>
    </location>
</feature>
<dbReference type="NCBIfam" id="TIGR02227">
    <property type="entry name" value="sigpep_I_bact"/>
    <property type="match status" value="1"/>
</dbReference>
<feature type="transmembrane region" description="Helical" evidence="7">
    <location>
        <begin position="48"/>
        <end position="67"/>
    </location>
</feature>
<dbReference type="PRINTS" id="PR00727">
    <property type="entry name" value="LEADERPTASE"/>
</dbReference>
<comment type="subcellular location">
    <subcellularLocation>
        <location evidence="2">Cell membrane</location>
        <topology evidence="2">Single-pass type II membrane protein</topology>
    </subcellularLocation>
    <subcellularLocation>
        <location evidence="8">Membrane</location>
        <topology evidence="8">Single-pass type II membrane protein</topology>
    </subcellularLocation>
</comment>
<evidence type="ECO:0000259" key="10">
    <source>
        <dbReference type="Pfam" id="PF10502"/>
    </source>
</evidence>
<dbReference type="Pfam" id="PF10502">
    <property type="entry name" value="Peptidase_S26"/>
    <property type="match status" value="1"/>
</dbReference>
<gene>
    <name evidence="11" type="primary">lepB</name>
    <name evidence="11" type="ORF">K0U00_14345</name>
</gene>
<evidence type="ECO:0000256" key="9">
    <source>
        <dbReference type="SAM" id="MobiDB-lite"/>
    </source>
</evidence>
<dbReference type="PANTHER" id="PTHR43390">
    <property type="entry name" value="SIGNAL PEPTIDASE I"/>
    <property type="match status" value="1"/>
</dbReference>
<evidence type="ECO:0000256" key="8">
    <source>
        <dbReference type="RuleBase" id="RU362042"/>
    </source>
</evidence>
<proteinExistence type="inferred from homology"/>
<evidence type="ECO:0000256" key="2">
    <source>
        <dbReference type="ARBA" id="ARBA00004401"/>
    </source>
</evidence>
<dbReference type="CDD" id="cd06530">
    <property type="entry name" value="S26_SPase_I"/>
    <property type="match status" value="1"/>
</dbReference>
<keyword evidence="12" id="KW-1185">Reference proteome</keyword>
<evidence type="ECO:0000256" key="1">
    <source>
        <dbReference type="ARBA" id="ARBA00000677"/>
    </source>
</evidence>
<evidence type="ECO:0000256" key="3">
    <source>
        <dbReference type="ARBA" id="ARBA00009370"/>
    </source>
</evidence>
<dbReference type="PANTHER" id="PTHR43390:SF1">
    <property type="entry name" value="CHLOROPLAST PROCESSING PEPTIDASE"/>
    <property type="match status" value="1"/>
</dbReference>
<keyword evidence="6 7" id="KW-0378">Hydrolase</keyword>
<dbReference type="EMBL" id="JAHZIK010000320">
    <property type="protein sequence ID" value="MBW7455202.1"/>
    <property type="molecule type" value="Genomic_DNA"/>
</dbReference>
<dbReference type="PROSITE" id="PS00501">
    <property type="entry name" value="SPASE_I_1"/>
    <property type="match status" value="1"/>
</dbReference>
<evidence type="ECO:0000313" key="12">
    <source>
        <dbReference type="Proteomes" id="UP001519887"/>
    </source>
</evidence>